<gene>
    <name evidence="1" type="ORF">MM415B02049_0007</name>
</gene>
<name>A0A6M3ID99_9ZZZZ</name>
<dbReference type="AlphaFoldDB" id="A0A6M3ID99"/>
<proteinExistence type="predicted"/>
<reference evidence="1" key="1">
    <citation type="submission" date="2020-03" db="EMBL/GenBank/DDBJ databases">
        <title>The deep terrestrial virosphere.</title>
        <authorList>
            <person name="Holmfeldt K."/>
            <person name="Nilsson E."/>
            <person name="Simone D."/>
            <person name="Lopez-Fernandez M."/>
            <person name="Wu X."/>
            <person name="de Brujin I."/>
            <person name="Lundin D."/>
            <person name="Andersson A."/>
            <person name="Bertilsson S."/>
            <person name="Dopson M."/>
        </authorList>
    </citation>
    <scope>NUCLEOTIDE SEQUENCE</scope>
    <source>
        <strain evidence="1">MM415B02049</strain>
    </source>
</reference>
<sequence length="553" mass="60925">MLLPIDKFGGYLQKVLDPRLLPDGRSQEALYCRFDRGGIMPYLQPTIYSTPTKAGTKMSMFLYYNGGSKYFFTWTTDVDAVKAPLPNDSFNRVFYTEGGYFRVTDSTLFNSGGTDYPETYFNPSPPAPETAPVATETASGSDPTLLETRGYVYTFVNSYGDEGPPSPVSNLVEVYDGNTVDLASLDTSPGATYDIETKRIYRTNQDVSGDTQYQLIEEIAIATTTYEDTTENSDLGEVLPSAEWDGPPDGVSGLVSLPNGILACFVDNLLCLSEPFYPHAWPVAYQKATDKDIVGLGVFGTTIVVITQGFPYLVVVNDPSDAVMEKIDGHPGSSKRGIVSMKVGGEDSVIYPCPQGLFSIGATKRSMLTEGVFTAEYWKNVFDPETMYGYEFKGKYYGFHQSATHGDDEVTLLVFDPVNGNAVDGSFYADAGYYDPLDDKLYLTGGDVGDGSLKIYIVNDGYTGTVYGTNYLSKRYKYNKNFFRKLKVVATEYPVSIDVIYPEYPVTKTYSVESDAAISIYPYLSTECEVRIEDIPDGLTAVYLASSIEEFPI</sequence>
<protein>
    <submittedName>
        <fullName evidence="1">Putative structural protein</fullName>
    </submittedName>
</protein>
<accession>A0A6M3ID99</accession>
<dbReference type="EMBL" id="MT141157">
    <property type="protein sequence ID" value="QJA55410.1"/>
    <property type="molecule type" value="Genomic_DNA"/>
</dbReference>
<organism evidence="1">
    <name type="scientific">viral metagenome</name>
    <dbReference type="NCBI Taxonomy" id="1070528"/>
    <lineage>
        <taxon>unclassified sequences</taxon>
        <taxon>metagenomes</taxon>
        <taxon>organismal metagenomes</taxon>
    </lineage>
</organism>
<evidence type="ECO:0000313" key="1">
    <source>
        <dbReference type="EMBL" id="QJA55410.1"/>
    </source>
</evidence>